<comment type="caution">
    <text evidence="2">The sequence shown here is derived from an EMBL/GenBank/DDBJ whole genome shotgun (WGS) entry which is preliminary data.</text>
</comment>
<evidence type="ECO:0000313" key="3">
    <source>
        <dbReference type="Proteomes" id="UP001249851"/>
    </source>
</evidence>
<keyword evidence="1" id="KW-0472">Membrane</keyword>
<dbReference type="AlphaFoldDB" id="A0AAD9QTG9"/>
<proteinExistence type="predicted"/>
<evidence type="ECO:0000256" key="1">
    <source>
        <dbReference type="SAM" id="Phobius"/>
    </source>
</evidence>
<reference evidence="2" key="2">
    <citation type="journal article" date="2023" name="Science">
        <title>Genomic signatures of disease resistance in endangered staghorn corals.</title>
        <authorList>
            <person name="Vollmer S.V."/>
            <person name="Selwyn J.D."/>
            <person name="Despard B.A."/>
            <person name="Roesel C.L."/>
        </authorList>
    </citation>
    <scope>NUCLEOTIDE SEQUENCE</scope>
    <source>
        <strain evidence="2">K2</strain>
    </source>
</reference>
<dbReference type="EMBL" id="JARQWQ010000015">
    <property type="protein sequence ID" value="KAK2567071.1"/>
    <property type="molecule type" value="Genomic_DNA"/>
</dbReference>
<organism evidence="2 3">
    <name type="scientific">Acropora cervicornis</name>
    <name type="common">Staghorn coral</name>
    <dbReference type="NCBI Taxonomy" id="6130"/>
    <lineage>
        <taxon>Eukaryota</taxon>
        <taxon>Metazoa</taxon>
        <taxon>Cnidaria</taxon>
        <taxon>Anthozoa</taxon>
        <taxon>Hexacorallia</taxon>
        <taxon>Scleractinia</taxon>
        <taxon>Astrocoeniina</taxon>
        <taxon>Acroporidae</taxon>
        <taxon>Acropora</taxon>
    </lineage>
</organism>
<name>A0AAD9QTG9_ACRCE</name>
<dbReference type="Proteomes" id="UP001249851">
    <property type="component" value="Unassembled WGS sequence"/>
</dbReference>
<feature type="transmembrane region" description="Helical" evidence="1">
    <location>
        <begin position="33"/>
        <end position="53"/>
    </location>
</feature>
<keyword evidence="1" id="KW-1133">Transmembrane helix</keyword>
<accession>A0AAD9QTG9</accession>
<reference evidence="2" key="1">
    <citation type="journal article" date="2023" name="G3 (Bethesda)">
        <title>Whole genome assembly and annotation of the endangered Caribbean coral Acropora cervicornis.</title>
        <authorList>
            <person name="Selwyn J.D."/>
            <person name="Vollmer S.V."/>
        </authorList>
    </citation>
    <scope>NUCLEOTIDE SEQUENCE</scope>
    <source>
        <strain evidence="2">K2</strain>
    </source>
</reference>
<keyword evidence="1" id="KW-0812">Transmembrane</keyword>
<evidence type="ECO:0000313" key="2">
    <source>
        <dbReference type="EMBL" id="KAK2567071.1"/>
    </source>
</evidence>
<keyword evidence="3" id="KW-1185">Reference proteome</keyword>
<protein>
    <submittedName>
        <fullName evidence="2">Uncharacterized protein</fullName>
    </submittedName>
</protein>
<sequence length="591" mass="66851">MQNKITSLDFHTLYDGVQFRRLQTPRLFVTMKLFFVEILFACLLAASLGQSVVKPIGRVHMKRSHCVNNNYYKGPNCENIDKQLTEIKQEIRALRSGDNNDNSSCQICSSPWQLVYHHDANGNAVAGWKYALISAVLSGSRVRVRVGDSYCAEADNVHVYAGHVFAQLLWHVSKNGWNRFQRDAYWWWTMVSTDGIMQMTRYNVGSNTHRGTNSKKTSITWYVQVSSLPATPSYSHKADGSRTQGNLNDLERSVKEGKEIRCVSAKSYSFPIQNVAINSQLKFISGQNVDHISSSLVNNSIQFQSNAYWWFTMVTSDGLRDMSRWTVGIHQSRGHSKDKVAIEWFTDGCWEEVFSHDANGRELSGSRKLLTSAVLSGHRVRFQIPTWRYYTAEADNLSIRNGHVTAQALKHVSKKSLAEFQNDAYWYWLMVSTTGSVRATRYNVGEHKHRSNSLNKVEVKWFIDTRPWKKVLANDKSGNVLSGNQSILVQAVKAGADVRCVQGDEITGYAYKAQNLAVSPDGKHVSAQALSHVSMTAAPNPNEVMIQPNAYWWFTIVATTGFRDVSRWSVGAHVSRGHTNDKVGHEWFVNY</sequence>
<gene>
    <name evidence="2" type="ORF">P5673_008861</name>
</gene>